<evidence type="ECO:0000313" key="8">
    <source>
        <dbReference type="Proteomes" id="UP000640052"/>
    </source>
</evidence>
<sequence length="429" mass="44443">MRKSAIVPGTGWDRRTSQVSHARPRRKPQAAHLLGPAFVAAIAYVDPGNIATNLTAGATLGYQLVWVVVAASLVAILVQFQAAKLGMATGMSLAQLCRRRFSRWGTLMLWLQAEIVILATDLAEFVGAAIGMRLLFGMPVAVSAVVTAIVSLLLLELRRRGRTRPFELMSAAALLLVGAGIGYDLLFVGHQSASGLAAGLIPDLGGSTALLLAMGIVGATVMPHAVYLHSALVQGRGVSTEDAWRRPAFVRRVLRLDCSLALGIATVINVSMIALGAGLGAATDGTWTGDLPAAHAELAARVGGAAALAFAVALLCSGVSSAGIGTLAGDVVMRGFLGRRVPVHVRRLVTMAPAVLALLSGASLTGLLVLSQVTISLGVPVVLFLLVYFCRDRALLGPLVNARLTTWTAAAAGAVVALLACSLPFTLLF</sequence>
<feature type="transmembrane region" description="Helical" evidence="6">
    <location>
        <begin position="30"/>
        <end position="45"/>
    </location>
</feature>
<dbReference type="GO" id="GO:0005384">
    <property type="term" value="F:manganese ion transmembrane transporter activity"/>
    <property type="evidence" value="ECO:0007669"/>
    <property type="project" value="TreeGrafter"/>
</dbReference>
<evidence type="ECO:0000256" key="6">
    <source>
        <dbReference type="SAM" id="Phobius"/>
    </source>
</evidence>
<dbReference type="PANTHER" id="PTHR11706">
    <property type="entry name" value="SOLUTE CARRIER PROTEIN FAMILY 11 MEMBER"/>
    <property type="match status" value="1"/>
</dbReference>
<comment type="subcellular location">
    <subcellularLocation>
        <location evidence="1">Membrane</location>
        <topology evidence="1">Multi-pass membrane protein</topology>
    </subcellularLocation>
</comment>
<accession>A0A919QAQ7</accession>
<name>A0A919QAQ7_9ACTN</name>
<comment type="caution">
    <text evidence="7">The sequence shown here is derived from an EMBL/GenBank/DDBJ whole genome shotgun (WGS) entry which is preliminary data.</text>
</comment>
<keyword evidence="4 6" id="KW-1133">Transmembrane helix</keyword>
<dbReference type="NCBIfam" id="NF037982">
    <property type="entry name" value="Nramp_1"/>
    <property type="match status" value="1"/>
</dbReference>
<keyword evidence="8" id="KW-1185">Reference proteome</keyword>
<organism evidence="7 8">
    <name type="scientific">Acrocarpospora phusangensis</name>
    <dbReference type="NCBI Taxonomy" id="1070424"/>
    <lineage>
        <taxon>Bacteria</taxon>
        <taxon>Bacillati</taxon>
        <taxon>Actinomycetota</taxon>
        <taxon>Actinomycetes</taxon>
        <taxon>Streptosporangiales</taxon>
        <taxon>Streptosporangiaceae</taxon>
        <taxon>Acrocarpospora</taxon>
    </lineage>
</organism>
<feature type="transmembrane region" description="Helical" evidence="6">
    <location>
        <begin position="348"/>
        <end position="367"/>
    </location>
</feature>
<dbReference type="InterPro" id="IPR001046">
    <property type="entry name" value="NRAMP_fam"/>
</dbReference>
<dbReference type="GO" id="GO:0005886">
    <property type="term" value="C:plasma membrane"/>
    <property type="evidence" value="ECO:0007669"/>
    <property type="project" value="TreeGrafter"/>
</dbReference>
<dbReference type="Proteomes" id="UP000640052">
    <property type="component" value="Unassembled WGS sequence"/>
</dbReference>
<reference evidence="7" key="1">
    <citation type="submission" date="2021-01" db="EMBL/GenBank/DDBJ databases">
        <title>Whole genome shotgun sequence of Acrocarpospora phusangensis NBRC 108782.</title>
        <authorList>
            <person name="Komaki H."/>
            <person name="Tamura T."/>
        </authorList>
    </citation>
    <scope>NUCLEOTIDE SEQUENCE</scope>
    <source>
        <strain evidence="7">NBRC 108782</strain>
    </source>
</reference>
<keyword evidence="2" id="KW-0813">Transport</keyword>
<evidence type="ECO:0000256" key="2">
    <source>
        <dbReference type="ARBA" id="ARBA00022448"/>
    </source>
</evidence>
<feature type="transmembrane region" description="Helical" evidence="6">
    <location>
        <begin position="373"/>
        <end position="390"/>
    </location>
</feature>
<feature type="transmembrane region" description="Helical" evidence="6">
    <location>
        <begin position="107"/>
        <end position="130"/>
    </location>
</feature>
<feature type="transmembrane region" description="Helical" evidence="6">
    <location>
        <begin position="260"/>
        <end position="282"/>
    </location>
</feature>
<keyword evidence="5 6" id="KW-0472">Membrane</keyword>
<feature type="transmembrane region" description="Helical" evidence="6">
    <location>
        <begin position="136"/>
        <end position="155"/>
    </location>
</feature>
<evidence type="ECO:0000313" key="7">
    <source>
        <dbReference type="EMBL" id="GIH25193.1"/>
    </source>
</evidence>
<protein>
    <submittedName>
        <fullName evidence="7">Divalent metal cation transporter MntH</fullName>
    </submittedName>
</protein>
<dbReference type="Pfam" id="PF01566">
    <property type="entry name" value="Nramp"/>
    <property type="match status" value="1"/>
</dbReference>
<dbReference type="PRINTS" id="PR00447">
    <property type="entry name" value="NATRESASSCMP"/>
</dbReference>
<dbReference type="RefSeq" id="WP_204041929.1">
    <property type="nucleotide sequence ID" value="NZ_BOOA01000026.1"/>
</dbReference>
<dbReference type="AlphaFoldDB" id="A0A919QAQ7"/>
<keyword evidence="3 6" id="KW-0812">Transmembrane</keyword>
<dbReference type="PANTHER" id="PTHR11706:SF33">
    <property type="entry name" value="NATURAL RESISTANCE-ASSOCIATED MACROPHAGE PROTEIN 2"/>
    <property type="match status" value="1"/>
</dbReference>
<proteinExistence type="predicted"/>
<evidence type="ECO:0000256" key="4">
    <source>
        <dbReference type="ARBA" id="ARBA00022989"/>
    </source>
</evidence>
<evidence type="ECO:0000256" key="3">
    <source>
        <dbReference type="ARBA" id="ARBA00022692"/>
    </source>
</evidence>
<feature type="transmembrane region" description="Helical" evidence="6">
    <location>
        <begin position="402"/>
        <end position="425"/>
    </location>
</feature>
<feature type="transmembrane region" description="Helical" evidence="6">
    <location>
        <begin position="302"/>
        <end position="327"/>
    </location>
</feature>
<gene>
    <name evidence="7" type="primary">mntH</name>
    <name evidence="7" type="ORF">Aph01nite_35030</name>
</gene>
<feature type="transmembrane region" description="Helical" evidence="6">
    <location>
        <begin position="65"/>
        <end position="86"/>
    </location>
</feature>
<evidence type="ECO:0000256" key="1">
    <source>
        <dbReference type="ARBA" id="ARBA00004141"/>
    </source>
</evidence>
<dbReference type="GO" id="GO:0034755">
    <property type="term" value="P:iron ion transmembrane transport"/>
    <property type="evidence" value="ECO:0007669"/>
    <property type="project" value="TreeGrafter"/>
</dbReference>
<feature type="transmembrane region" description="Helical" evidence="6">
    <location>
        <begin position="167"/>
        <end position="188"/>
    </location>
</feature>
<dbReference type="EMBL" id="BOOA01000026">
    <property type="protein sequence ID" value="GIH25193.1"/>
    <property type="molecule type" value="Genomic_DNA"/>
</dbReference>
<dbReference type="GO" id="GO:0015086">
    <property type="term" value="F:cadmium ion transmembrane transporter activity"/>
    <property type="evidence" value="ECO:0007669"/>
    <property type="project" value="TreeGrafter"/>
</dbReference>
<evidence type="ECO:0000256" key="5">
    <source>
        <dbReference type="ARBA" id="ARBA00023136"/>
    </source>
</evidence>
<dbReference type="NCBIfam" id="TIGR01197">
    <property type="entry name" value="nramp"/>
    <property type="match status" value="1"/>
</dbReference>
<feature type="transmembrane region" description="Helical" evidence="6">
    <location>
        <begin position="208"/>
        <end position="228"/>
    </location>
</feature>